<feature type="transmembrane region" description="Helical" evidence="5">
    <location>
        <begin position="255"/>
        <end position="276"/>
    </location>
</feature>
<evidence type="ECO:0000256" key="3">
    <source>
        <dbReference type="ARBA" id="ARBA00022989"/>
    </source>
</evidence>
<reference evidence="7 8" key="1">
    <citation type="submission" date="2017-04" db="EMBL/GenBank/DDBJ databases">
        <authorList>
            <person name="Afonso C.L."/>
            <person name="Miller P.J."/>
            <person name="Scott M.A."/>
            <person name="Spackman E."/>
            <person name="Goraichik I."/>
            <person name="Dimitrov K.M."/>
            <person name="Suarez D.L."/>
            <person name="Swayne D.E."/>
        </authorList>
    </citation>
    <scope>NUCLEOTIDE SEQUENCE [LARGE SCALE GENOMIC DNA]</scope>
    <source>
        <strain evidence="7 8">DSM 23236</strain>
    </source>
</reference>
<evidence type="ECO:0000313" key="8">
    <source>
        <dbReference type="Proteomes" id="UP000192761"/>
    </source>
</evidence>
<feature type="transmembrane region" description="Helical" evidence="5">
    <location>
        <begin position="88"/>
        <end position="109"/>
    </location>
</feature>
<dbReference type="AlphaFoldDB" id="A0A1W1XHR5"/>
<evidence type="ECO:0000256" key="1">
    <source>
        <dbReference type="ARBA" id="ARBA00004141"/>
    </source>
</evidence>
<keyword evidence="7" id="KW-0436">Ligase</keyword>
<feature type="transmembrane region" description="Helical" evidence="5">
    <location>
        <begin position="32"/>
        <end position="52"/>
    </location>
</feature>
<feature type="transmembrane region" description="Helical" evidence="5">
    <location>
        <begin position="184"/>
        <end position="201"/>
    </location>
</feature>
<dbReference type="EMBL" id="FWXD01000007">
    <property type="protein sequence ID" value="SMC23048.1"/>
    <property type="molecule type" value="Genomic_DNA"/>
</dbReference>
<dbReference type="InterPro" id="IPR051533">
    <property type="entry name" value="WaaL-like"/>
</dbReference>
<keyword evidence="8" id="KW-1185">Reference proteome</keyword>
<feature type="transmembrane region" description="Helical" evidence="5">
    <location>
        <begin position="388"/>
        <end position="409"/>
    </location>
</feature>
<feature type="transmembrane region" description="Helical" evidence="5">
    <location>
        <begin position="228"/>
        <end position="246"/>
    </location>
</feature>
<evidence type="ECO:0000313" key="7">
    <source>
        <dbReference type="EMBL" id="SMC23048.1"/>
    </source>
</evidence>
<proteinExistence type="predicted"/>
<protein>
    <submittedName>
        <fullName evidence="7">O-antigen ligase</fullName>
    </submittedName>
</protein>
<gene>
    <name evidence="7" type="ORF">SAMN02745857_01526</name>
</gene>
<feature type="transmembrane region" description="Helical" evidence="5">
    <location>
        <begin position="145"/>
        <end position="164"/>
    </location>
</feature>
<accession>A0A1W1XHR5</accession>
<comment type="subcellular location">
    <subcellularLocation>
        <location evidence="1">Membrane</location>
        <topology evidence="1">Multi-pass membrane protein</topology>
    </subcellularLocation>
</comment>
<evidence type="ECO:0000256" key="5">
    <source>
        <dbReference type="SAM" id="Phobius"/>
    </source>
</evidence>
<organism evidence="7 8">
    <name type="scientific">Andreprevotia lacus DSM 23236</name>
    <dbReference type="NCBI Taxonomy" id="1121001"/>
    <lineage>
        <taxon>Bacteria</taxon>
        <taxon>Pseudomonadati</taxon>
        <taxon>Pseudomonadota</taxon>
        <taxon>Betaproteobacteria</taxon>
        <taxon>Neisseriales</taxon>
        <taxon>Chitinibacteraceae</taxon>
        <taxon>Andreprevotia</taxon>
    </lineage>
</organism>
<dbReference type="GO" id="GO:0016020">
    <property type="term" value="C:membrane"/>
    <property type="evidence" value="ECO:0007669"/>
    <property type="project" value="UniProtKB-SubCell"/>
</dbReference>
<feature type="transmembrane region" description="Helical" evidence="5">
    <location>
        <begin position="115"/>
        <end position="133"/>
    </location>
</feature>
<keyword evidence="2 5" id="KW-0812">Transmembrane</keyword>
<feature type="transmembrane region" description="Helical" evidence="5">
    <location>
        <begin position="358"/>
        <end position="376"/>
    </location>
</feature>
<dbReference type="PANTHER" id="PTHR37422:SF13">
    <property type="entry name" value="LIPOPOLYSACCHARIDE BIOSYNTHESIS PROTEIN PA4999-RELATED"/>
    <property type="match status" value="1"/>
</dbReference>
<evidence type="ECO:0000256" key="4">
    <source>
        <dbReference type="ARBA" id="ARBA00023136"/>
    </source>
</evidence>
<name>A0A1W1XHR5_9NEIS</name>
<evidence type="ECO:0000259" key="6">
    <source>
        <dbReference type="Pfam" id="PF04932"/>
    </source>
</evidence>
<dbReference type="Proteomes" id="UP000192761">
    <property type="component" value="Unassembled WGS sequence"/>
</dbReference>
<keyword evidence="3 5" id="KW-1133">Transmembrane helix</keyword>
<feature type="domain" description="O-antigen ligase-related" evidence="6">
    <location>
        <begin position="210"/>
        <end position="366"/>
    </location>
</feature>
<dbReference type="STRING" id="1121001.SAMN02745857_01526"/>
<keyword evidence="4 5" id="KW-0472">Membrane</keyword>
<dbReference type="GO" id="GO:0016874">
    <property type="term" value="F:ligase activity"/>
    <property type="evidence" value="ECO:0007669"/>
    <property type="project" value="UniProtKB-KW"/>
</dbReference>
<sequence>MDCCAGRIVNTSSLRIPLALESARIIEWRGRLYALAIFLAVFAIVSLGASQADGGGSLGRQLQWLLLTGGAIWHLLQTDRLKEPLALGWAIWVGALVLLYIAISASWSVVPGTTFKRAMLLWIIVAMCMACFGQQRREPVDFLHWHYWPVGILLVSSLLVALAWPAYGVTGIGWRGVASHKNELGQLATLGVLIYATLAISGKLRLGLGLMLLAMLVLVKSQSSSCTMALAAALAVGGIGLLLALASRSATSQPLLLGCGLFTLAVLFGLYVIGLIPDLQGMIDFVFGLLGKSSTLTGRTELWALVLENMQFQNPWLGGGYGGFWNGPDSIAGYIGYRFGGGYVGQAHNGYIDLYNDLGWTGIGLLVLFLLTWLQRIFAARRTAGSEFYFHLMFFVFMAVLDITESAYWRTTQMLNIVLIASFVRCNTLAVAAARKKPS</sequence>
<dbReference type="OrthoDB" id="115889at2"/>
<dbReference type="PANTHER" id="PTHR37422">
    <property type="entry name" value="TEICHURONIC ACID BIOSYNTHESIS PROTEIN TUAE"/>
    <property type="match status" value="1"/>
</dbReference>
<dbReference type="Pfam" id="PF04932">
    <property type="entry name" value="Wzy_C"/>
    <property type="match status" value="1"/>
</dbReference>
<dbReference type="InterPro" id="IPR007016">
    <property type="entry name" value="O-antigen_ligase-rel_domated"/>
</dbReference>
<evidence type="ECO:0000256" key="2">
    <source>
        <dbReference type="ARBA" id="ARBA00022692"/>
    </source>
</evidence>